<dbReference type="Proteomes" id="UP001066276">
    <property type="component" value="Chromosome 2_2"/>
</dbReference>
<organism evidence="1 2">
    <name type="scientific">Pleurodeles waltl</name>
    <name type="common">Iberian ribbed newt</name>
    <dbReference type="NCBI Taxonomy" id="8319"/>
    <lineage>
        <taxon>Eukaryota</taxon>
        <taxon>Metazoa</taxon>
        <taxon>Chordata</taxon>
        <taxon>Craniata</taxon>
        <taxon>Vertebrata</taxon>
        <taxon>Euteleostomi</taxon>
        <taxon>Amphibia</taxon>
        <taxon>Batrachia</taxon>
        <taxon>Caudata</taxon>
        <taxon>Salamandroidea</taxon>
        <taxon>Salamandridae</taxon>
        <taxon>Pleurodelinae</taxon>
        <taxon>Pleurodeles</taxon>
    </lineage>
</organism>
<reference evidence="1" key="1">
    <citation type="journal article" date="2022" name="bioRxiv">
        <title>Sequencing and chromosome-scale assembly of the giantPleurodeles waltlgenome.</title>
        <authorList>
            <person name="Brown T."/>
            <person name="Elewa A."/>
            <person name="Iarovenko S."/>
            <person name="Subramanian E."/>
            <person name="Araus A.J."/>
            <person name="Petzold A."/>
            <person name="Susuki M."/>
            <person name="Suzuki K.-i.T."/>
            <person name="Hayashi T."/>
            <person name="Toyoda A."/>
            <person name="Oliveira C."/>
            <person name="Osipova E."/>
            <person name="Leigh N.D."/>
            <person name="Simon A."/>
            <person name="Yun M.H."/>
        </authorList>
    </citation>
    <scope>NUCLEOTIDE SEQUENCE</scope>
    <source>
        <strain evidence="1">20211129_DDA</strain>
        <tissue evidence="1">Liver</tissue>
    </source>
</reference>
<evidence type="ECO:0000313" key="1">
    <source>
        <dbReference type="EMBL" id="KAJ1191438.1"/>
    </source>
</evidence>
<proteinExistence type="predicted"/>
<accession>A0AAV7UUA2</accession>
<comment type="caution">
    <text evidence="1">The sequence shown here is derived from an EMBL/GenBank/DDBJ whole genome shotgun (WGS) entry which is preliminary data.</text>
</comment>
<evidence type="ECO:0000313" key="2">
    <source>
        <dbReference type="Proteomes" id="UP001066276"/>
    </source>
</evidence>
<dbReference type="EMBL" id="JANPWB010000004">
    <property type="protein sequence ID" value="KAJ1191438.1"/>
    <property type="molecule type" value="Genomic_DNA"/>
</dbReference>
<sequence length="84" mass="9102">MGPQFATHLMNIHEGLAICKSQIAFLLHLAPDVAKVCDSQTGRIAICDSAKSEMGCKKPISDSQKAMGPVCESHPLRPHFATRK</sequence>
<name>A0AAV7UUA2_PLEWA</name>
<keyword evidence="2" id="KW-1185">Reference proteome</keyword>
<gene>
    <name evidence="1" type="ORF">NDU88_000754</name>
</gene>
<dbReference type="AlphaFoldDB" id="A0AAV7UUA2"/>
<protein>
    <submittedName>
        <fullName evidence="1">Uncharacterized protein</fullName>
    </submittedName>
</protein>